<dbReference type="AlphaFoldDB" id="A0AAD5CAX7"/>
<dbReference type="InterPro" id="IPR025064">
    <property type="entry name" value="DUF4005"/>
</dbReference>
<feature type="compositionally biased region" description="Polar residues" evidence="3">
    <location>
        <begin position="226"/>
        <end position="238"/>
    </location>
</feature>
<dbReference type="EMBL" id="JAMZMK010009108">
    <property type="protein sequence ID" value="KAI7737136.1"/>
    <property type="molecule type" value="Genomic_DNA"/>
</dbReference>
<feature type="region of interest" description="Disordered" evidence="3">
    <location>
        <begin position="193"/>
        <end position="247"/>
    </location>
</feature>
<dbReference type="Pfam" id="PF13178">
    <property type="entry name" value="DUF4005"/>
    <property type="match status" value="1"/>
</dbReference>
<comment type="caution">
    <text evidence="5">The sequence shown here is derived from an EMBL/GenBank/DDBJ whole genome shotgun (WGS) entry which is preliminary data.</text>
</comment>
<keyword evidence="6" id="KW-1185">Reference proteome</keyword>
<dbReference type="PROSITE" id="PS50096">
    <property type="entry name" value="IQ"/>
    <property type="match status" value="1"/>
</dbReference>
<evidence type="ECO:0000256" key="1">
    <source>
        <dbReference type="ARBA" id="ARBA00022860"/>
    </source>
</evidence>
<comment type="similarity">
    <text evidence="2">Belongs to the IQD family.</text>
</comment>
<dbReference type="Proteomes" id="UP001206925">
    <property type="component" value="Unassembled WGS sequence"/>
</dbReference>
<name>A0AAD5CAX7_AMBAR</name>
<dbReference type="GO" id="GO:0005516">
    <property type="term" value="F:calmodulin binding"/>
    <property type="evidence" value="ECO:0007669"/>
    <property type="project" value="UniProtKB-KW"/>
</dbReference>
<keyword evidence="1" id="KW-0112">Calmodulin-binding</keyword>
<evidence type="ECO:0000256" key="2">
    <source>
        <dbReference type="ARBA" id="ARBA00024341"/>
    </source>
</evidence>
<reference evidence="5" key="1">
    <citation type="submission" date="2022-06" db="EMBL/GenBank/DDBJ databases">
        <title>Uncovering the hologenomic basis of an extraordinary plant invasion.</title>
        <authorList>
            <person name="Bieker V.C."/>
            <person name="Martin M.D."/>
            <person name="Gilbert T."/>
            <person name="Hodgins K."/>
            <person name="Battlay P."/>
            <person name="Petersen B."/>
            <person name="Wilson J."/>
        </authorList>
    </citation>
    <scope>NUCLEOTIDE SEQUENCE</scope>
    <source>
        <strain evidence="5">AA19_3_7</strain>
        <tissue evidence="5">Leaf</tissue>
    </source>
</reference>
<organism evidence="5 6">
    <name type="scientific">Ambrosia artemisiifolia</name>
    <name type="common">Common ragweed</name>
    <dbReference type="NCBI Taxonomy" id="4212"/>
    <lineage>
        <taxon>Eukaryota</taxon>
        <taxon>Viridiplantae</taxon>
        <taxon>Streptophyta</taxon>
        <taxon>Embryophyta</taxon>
        <taxon>Tracheophyta</taxon>
        <taxon>Spermatophyta</taxon>
        <taxon>Magnoliopsida</taxon>
        <taxon>eudicotyledons</taxon>
        <taxon>Gunneridae</taxon>
        <taxon>Pentapetalae</taxon>
        <taxon>asterids</taxon>
        <taxon>campanulids</taxon>
        <taxon>Asterales</taxon>
        <taxon>Asteraceae</taxon>
        <taxon>Asteroideae</taxon>
        <taxon>Heliantheae alliance</taxon>
        <taxon>Heliantheae</taxon>
        <taxon>Ambrosia</taxon>
    </lineage>
</organism>
<dbReference type="PANTHER" id="PTHR32295:SF6">
    <property type="entry name" value="PROTEIN IQ-DOMAIN 18"/>
    <property type="match status" value="1"/>
</dbReference>
<gene>
    <name evidence="5" type="ORF">M8C21_014114</name>
</gene>
<evidence type="ECO:0000256" key="3">
    <source>
        <dbReference type="SAM" id="MobiDB-lite"/>
    </source>
</evidence>
<dbReference type="PANTHER" id="PTHR32295">
    <property type="entry name" value="IQ-DOMAIN 5-RELATED"/>
    <property type="match status" value="1"/>
</dbReference>
<sequence>KNSKRRWVFKKTSVPETTTILHRHESNDISTTKITSAMSQADEKHAAATTVAVTIIPSYSFEKHNAALIIQTSFRGYLALVRVQARVCDQRRKLSSFPDSASKSIIIEDSKMQDLQAMLQKTQVAPQKNAFINQINPDPIELVKIDACQHCSLSPQCERSQNHYDQQQRLNSNTFSFSQQQSPSSISRVKNLVKAHSTSPRSERAARTGKPSYMSATASAMARIRPQSSPMHRMSITTEGEEQKSTRRRLSFDLYMNGGGVRDNELDMTPIRMTERRLSVSSCRKQRVEDEISRHSVSEERKLFR</sequence>
<feature type="domain" description="DUF4005" evidence="4">
    <location>
        <begin position="154"/>
        <end position="257"/>
    </location>
</feature>
<protein>
    <recommendedName>
        <fullName evidence="4">DUF4005 domain-containing protein</fullName>
    </recommendedName>
</protein>
<proteinExistence type="inferred from homology"/>
<feature type="region of interest" description="Disordered" evidence="3">
    <location>
        <begin position="285"/>
        <end position="305"/>
    </location>
</feature>
<feature type="non-terminal residue" evidence="5">
    <location>
        <position position="1"/>
    </location>
</feature>
<feature type="compositionally biased region" description="Basic and acidic residues" evidence="3">
    <location>
        <begin position="286"/>
        <end position="305"/>
    </location>
</feature>
<evidence type="ECO:0000259" key="4">
    <source>
        <dbReference type="Pfam" id="PF13178"/>
    </source>
</evidence>
<evidence type="ECO:0000313" key="6">
    <source>
        <dbReference type="Proteomes" id="UP001206925"/>
    </source>
</evidence>
<evidence type="ECO:0000313" key="5">
    <source>
        <dbReference type="EMBL" id="KAI7737136.1"/>
    </source>
</evidence>
<accession>A0AAD5CAX7</accession>